<keyword evidence="2" id="KW-1185">Reference proteome</keyword>
<name>E4TPC3_MARTH</name>
<dbReference type="Proteomes" id="UP000008720">
    <property type="component" value="Chromosome"/>
</dbReference>
<protein>
    <submittedName>
        <fullName evidence="1">Uncharacterized protein</fullName>
    </submittedName>
</protein>
<gene>
    <name evidence="1" type="ordered locus">Ftrac_1521</name>
</gene>
<sequence length="62" mass="7416">MKLKLTIIAETQYKISMKFDNKYFIEINFFNSKISLQHSVLTSSNKELETPFTMSLEDFQFR</sequence>
<accession>E4TPC3</accession>
<proteinExistence type="predicted"/>
<dbReference type="KEGG" id="mtt:Ftrac_1521"/>
<reference evidence="1 2" key="1">
    <citation type="journal article" date="2011" name="Stand. Genomic Sci.">
        <title>Complete genome sequence of Marivirga tractuosa type strain (H-43).</title>
        <authorList>
            <person name="Pagani I."/>
            <person name="Chertkov O."/>
            <person name="Lapidus A."/>
            <person name="Lucas S."/>
            <person name="Del Rio T.G."/>
            <person name="Tice H."/>
            <person name="Copeland A."/>
            <person name="Cheng J.F."/>
            <person name="Nolan M."/>
            <person name="Saunders E."/>
            <person name="Pitluck S."/>
            <person name="Held B."/>
            <person name="Goodwin L."/>
            <person name="Liolios K."/>
            <person name="Ovchinikova G."/>
            <person name="Ivanova N."/>
            <person name="Mavromatis K."/>
            <person name="Pati A."/>
            <person name="Chen A."/>
            <person name="Palaniappan K."/>
            <person name="Land M."/>
            <person name="Hauser L."/>
            <person name="Jeffries C.D."/>
            <person name="Detter J.C."/>
            <person name="Han C."/>
            <person name="Tapia R."/>
            <person name="Ngatchou-Djao O.D."/>
            <person name="Rohde M."/>
            <person name="Goker M."/>
            <person name="Spring S."/>
            <person name="Sikorski J."/>
            <person name="Woyke T."/>
            <person name="Bristow J."/>
            <person name="Eisen J.A."/>
            <person name="Markowitz V."/>
            <person name="Hugenholtz P."/>
            <person name="Klenk H.P."/>
            <person name="Kyrpides N.C."/>
        </authorList>
    </citation>
    <scope>NUCLEOTIDE SEQUENCE [LARGE SCALE GENOMIC DNA]</scope>
    <source>
        <strain evidence="2">ATCC 23168 / DSM 4126 / NBRC 15989 / NCIMB 1408 / VKM B-1430 / H-43</strain>
    </source>
</reference>
<dbReference type="HOGENOM" id="CLU_2898971_0_0_10"/>
<evidence type="ECO:0000313" key="2">
    <source>
        <dbReference type="Proteomes" id="UP000008720"/>
    </source>
</evidence>
<organism evidence="1 2">
    <name type="scientific">Marivirga tractuosa (strain ATCC 23168 / DSM 4126 / NBRC 15989 / NCIMB 1408 / VKM B-1430 / H-43)</name>
    <name type="common">Microscilla tractuosa</name>
    <name type="synonym">Flexibacter tractuosus</name>
    <dbReference type="NCBI Taxonomy" id="643867"/>
    <lineage>
        <taxon>Bacteria</taxon>
        <taxon>Pseudomonadati</taxon>
        <taxon>Bacteroidota</taxon>
        <taxon>Cytophagia</taxon>
        <taxon>Cytophagales</taxon>
        <taxon>Marivirgaceae</taxon>
        <taxon>Marivirga</taxon>
    </lineage>
</organism>
<dbReference type="EMBL" id="CP002349">
    <property type="protein sequence ID" value="ADR21511.1"/>
    <property type="molecule type" value="Genomic_DNA"/>
</dbReference>
<evidence type="ECO:0000313" key="1">
    <source>
        <dbReference type="EMBL" id="ADR21511.1"/>
    </source>
</evidence>
<dbReference type="AlphaFoldDB" id="E4TPC3"/>